<dbReference type="RefSeq" id="XP_028859158.1">
    <property type="nucleotide sequence ID" value="XM_029005444.1"/>
</dbReference>
<dbReference type="InterPro" id="IPR022139">
    <property type="entry name" value="Fam-L/Fam-M-like_plasmodium"/>
</dbReference>
<keyword evidence="1" id="KW-0472">Membrane</keyword>
<dbReference type="AlphaFoldDB" id="A0A1D3JHN0"/>
<dbReference type="EMBL" id="FLRL01000032">
    <property type="protein sequence ID" value="SBT85879.1"/>
    <property type="molecule type" value="Genomic_DNA"/>
</dbReference>
<name>A0A1D3JHN0_PLAMA</name>
<sequence length="246" mass="28669">MKENIKSLIFNKTFAFLLFIWMSYDINNVRGIISLDKQHGYITLRSNRLLLDDPLDLGSIEYLNFDDSNATLQDEDKYKNNCRTKSEIGESRESFLSMEELYKLDSEKRSSLLSRIDRFCEKNIFNQLDSIHKIKDNKFINEMTKNKKIYKKVALAVIPPYSVIGAGLIIVTVLSYVFCNTLLKNVGSIAFQIVTVALIACMPFLFIMCIVYIFRKFMKYEKIYENKPKLSQNVLNFLFGKTFNKT</sequence>
<dbReference type="Proteomes" id="UP000219813">
    <property type="component" value="Unassembled WGS sequence"/>
</dbReference>
<dbReference type="KEGG" id="pmal:PMUG01_00067800"/>
<feature type="transmembrane region" description="Helical" evidence="1">
    <location>
        <begin position="153"/>
        <end position="177"/>
    </location>
</feature>
<evidence type="ECO:0000313" key="3">
    <source>
        <dbReference type="Proteomes" id="UP000219813"/>
    </source>
</evidence>
<keyword evidence="3" id="KW-1185">Reference proteome</keyword>
<keyword evidence="1" id="KW-1133">Transmembrane helix</keyword>
<dbReference type="OrthoDB" id="10693411at2759"/>
<evidence type="ECO:0000256" key="1">
    <source>
        <dbReference type="SAM" id="Phobius"/>
    </source>
</evidence>
<evidence type="ECO:0000313" key="2">
    <source>
        <dbReference type="EMBL" id="SBT85879.1"/>
    </source>
</evidence>
<gene>
    <name evidence="2" type="primary">PmUG01_00067800</name>
    <name evidence="2" type="ORF">PMUG01_00067800</name>
</gene>
<feature type="transmembrane region" description="Helical" evidence="1">
    <location>
        <begin position="189"/>
        <end position="214"/>
    </location>
</feature>
<organism evidence="2 3">
    <name type="scientific">Plasmodium malariae</name>
    <dbReference type="NCBI Taxonomy" id="5858"/>
    <lineage>
        <taxon>Eukaryota</taxon>
        <taxon>Sar</taxon>
        <taxon>Alveolata</taxon>
        <taxon>Apicomplexa</taxon>
        <taxon>Aconoidasida</taxon>
        <taxon>Haemosporida</taxon>
        <taxon>Plasmodiidae</taxon>
        <taxon>Plasmodium</taxon>
        <taxon>Plasmodium (Plasmodium)</taxon>
    </lineage>
</organism>
<dbReference type="GeneID" id="39866145"/>
<accession>A0A1D3JHN0</accession>
<dbReference type="VEuPathDB" id="PlasmoDB:PmUG01_00067800"/>
<protein>
    <recommendedName>
        <fullName evidence="4">PIR Superfamily Protein</fullName>
    </recommendedName>
</protein>
<reference evidence="2 3" key="1">
    <citation type="submission" date="2016-06" db="EMBL/GenBank/DDBJ databases">
        <authorList>
            <consortium name="Pathogen Informatics"/>
        </authorList>
    </citation>
    <scope>NUCLEOTIDE SEQUENCE [LARGE SCALE GENOMIC DNA]</scope>
</reference>
<proteinExistence type="predicted"/>
<keyword evidence="1" id="KW-0812">Transmembrane</keyword>
<dbReference type="Pfam" id="PF12420">
    <property type="entry name" value="DUF3671"/>
    <property type="match status" value="1"/>
</dbReference>
<evidence type="ECO:0008006" key="4">
    <source>
        <dbReference type="Google" id="ProtNLM"/>
    </source>
</evidence>